<evidence type="ECO:0000256" key="1">
    <source>
        <dbReference type="SAM" id="MobiDB-lite"/>
    </source>
</evidence>
<evidence type="ECO:0000313" key="5">
    <source>
        <dbReference type="Proteomes" id="UP001168877"/>
    </source>
</evidence>
<gene>
    <name evidence="4" type="ORF">LWI29_018188</name>
</gene>
<dbReference type="InterPro" id="IPR004330">
    <property type="entry name" value="FAR1_DNA_bnd_dom"/>
</dbReference>
<sequence length="761" mass="88127">MDGSGSQSKPDNKEGLFFTPNNMCSTGVNSVQFSSWEGSGNQDVDINQIKNMKFDSVDDARSFYLGYARGNGFGIRATNLDHDREGRVLKRKWVCDKQGSRREEYLTNKDRKRKPRLQTRQNCKACFSIGLDSDTLKYSVRVFMDDHSHKLATFREVSSHRSHRNLDEGDYAQIDAMGKNCIRGCQTFEYMVDQKGGYSKIGFTQKDMYNKIAKLRRSKAFESDSQAAISYLESKAFTEANFYCRFNTDDDDRLANIFWRDSHSLFEYKCFGDVLVFDTTYKTNAYGKPLVLFVGVNNHSATCVFGAALLLDETFTSYKWALTKLMDSMGSKHPLSIMTDGDEAMRQAIDEVFPNCQHRVCGWHVARNACAHINGPKKSSAFRSFIFDHIDEDKFDECWNEMIKQHGLEDNVWVNMMYEKRHRWAETYSKGHFFAGMRSTQRSESMNNYMKEYVCSREKLFDLFPQIDRALMRLRNNFFTDEYASNTKSPVILSHMKALEKHASSIYTYRIYCDITKEINDSIKYSHFAPWNEENEVEYVLTEYDSPYKKTVSVFYYRDRIDFQQVVEDGDWDSSKHNLPVLSCECKLLQNKGIPCCHMFYVMKVENITKIPESLIFKRWTKSAADDVRIHLQPDDDCSKSVDIARFASLSAECNYICHRGSQTEEGFNLIKRELNILRNTLQGLDDEFRNNCNKNGDDSSIKSQILKDPNVVKTKGRPTGPTAPTTLAGKPQKRKRPNQCRICHISRHDWRNCPKRESDS</sequence>
<protein>
    <recommendedName>
        <fullName evidence="6">Protein FAR1-RELATED SEQUENCE</fullName>
    </recommendedName>
</protein>
<proteinExistence type="predicted"/>
<dbReference type="PANTHER" id="PTHR47718:SF15">
    <property type="entry name" value="PROTEIN FAR1-RELATED SEQUENCE 5-LIKE"/>
    <property type="match status" value="1"/>
</dbReference>
<name>A0AA39TFD8_ACESA</name>
<dbReference type="Proteomes" id="UP001168877">
    <property type="component" value="Unassembled WGS sequence"/>
</dbReference>
<evidence type="ECO:0000313" key="4">
    <source>
        <dbReference type="EMBL" id="KAK0607654.1"/>
    </source>
</evidence>
<accession>A0AA39TFD8</accession>
<evidence type="ECO:0008006" key="6">
    <source>
        <dbReference type="Google" id="ProtNLM"/>
    </source>
</evidence>
<feature type="compositionally biased region" description="Low complexity" evidence="1">
    <location>
        <begin position="718"/>
        <end position="731"/>
    </location>
</feature>
<reference evidence="4" key="1">
    <citation type="journal article" date="2022" name="Plant J.">
        <title>Strategies of tolerance reflected in two North American maple genomes.</title>
        <authorList>
            <person name="McEvoy S.L."/>
            <person name="Sezen U.U."/>
            <person name="Trouern-Trend A."/>
            <person name="McMahon S.M."/>
            <person name="Schaberg P.G."/>
            <person name="Yang J."/>
            <person name="Wegrzyn J.L."/>
            <person name="Swenson N.G."/>
        </authorList>
    </citation>
    <scope>NUCLEOTIDE SEQUENCE</scope>
    <source>
        <strain evidence="4">NS2018</strain>
    </source>
</reference>
<organism evidence="4 5">
    <name type="scientific">Acer saccharum</name>
    <name type="common">Sugar maple</name>
    <dbReference type="NCBI Taxonomy" id="4024"/>
    <lineage>
        <taxon>Eukaryota</taxon>
        <taxon>Viridiplantae</taxon>
        <taxon>Streptophyta</taxon>
        <taxon>Embryophyta</taxon>
        <taxon>Tracheophyta</taxon>
        <taxon>Spermatophyta</taxon>
        <taxon>Magnoliopsida</taxon>
        <taxon>eudicotyledons</taxon>
        <taxon>Gunneridae</taxon>
        <taxon>Pentapetalae</taxon>
        <taxon>rosids</taxon>
        <taxon>malvids</taxon>
        <taxon>Sapindales</taxon>
        <taxon>Sapindaceae</taxon>
        <taxon>Hippocastanoideae</taxon>
        <taxon>Acereae</taxon>
        <taxon>Acer</taxon>
    </lineage>
</organism>
<comment type="caution">
    <text evidence="4">The sequence shown here is derived from an EMBL/GenBank/DDBJ whole genome shotgun (WGS) entry which is preliminary data.</text>
</comment>
<dbReference type="AlphaFoldDB" id="A0AA39TFD8"/>
<dbReference type="InterPro" id="IPR018289">
    <property type="entry name" value="MULE_transposase_dom"/>
</dbReference>
<feature type="region of interest" description="Disordered" evidence="1">
    <location>
        <begin position="712"/>
        <end position="739"/>
    </location>
</feature>
<feature type="domain" description="FAR1" evidence="2">
    <location>
        <begin position="62"/>
        <end position="152"/>
    </location>
</feature>
<evidence type="ECO:0000259" key="3">
    <source>
        <dbReference type="Pfam" id="PF10551"/>
    </source>
</evidence>
<dbReference type="Pfam" id="PF10551">
    <property type="entry name" value="MULE"/>
    <property type="match status" value="1"/>
</dbReference>
<keyword evidence="5" id="KW-1185">Reference proteome</keyword>
<feature type="domain" description="MULE transposase" evidence="3">
    <location>
        <begin position="274"/>
        <end position="368"/>
    </location>
</feature>
<dbReference type="Pfam" id="PF03101">
    <property type="entry name" value="FAR1"/>
    <property type="match status" value="1"/>
</dbReference>
<reference evidence="4" key="2">
    <citation type="submission" date="2023-06" db="EMBL/GenBank/DDBJ databases">
        <authorList>
            <person name="Swenson N.G."/>
            <person name="Wegrzyn J.L."/>
            <person name="Mcevoy S.L."/>
        </authorList>
    </citation>
    <scope>NUCLEOTIDE SEQUENCE</scope>
    <source>
        <strain evidence="4">NS2018</strain>
        <tissue evidence="4">Leaf</tissue>
    </source>
</reference>
<dbReference type="PANTHER" id="PTHR47718">
    <property type="entry name" value="OS01G0519700 PROTEIN"/>
    <property type="match status" value="1"/>
</dbReference>
<evidence type="ECO:0000259" key="2">
    <source>
        <dbReference type="Pfam" id="PF03101"/>
    </source>
</evidence>
<dbReference type="EMBL" id="JAUESC010000001">
    <property type="protein sequence ID" value="KAK0607654.1"/>
    <property type="molecule type" value="Genomic_DNA"/>
</dbReference>